<name>A0A0E9W7I5_ANGAN</name>
<dbReference type="AlphaFoldDB" id="A0A0E9W7I5"/>
<sequence>MAGLRPDLKRGRVCHTSRECWEGSSSLQIQSSESKCVAVRYLSVYPNNLPNLSAGGRESHDAAPALEEMGVFVAQSLFGSVLLQVCQLFAVDSPPALLPDELNGVLILHSAFDQR</sequence>
<accession>A0A0E9W7I5</accession>
<proteinExistence type="predicted"/>
<protein>
    <submittedName>
        <fullName evidence="1">Uncharacterized protein</fullName>
    </submittedName>
</protein>
<dbReference type="EMBL" id="GBXM01022243">
    <property type="protein sequence ID" value="JAH86334.1"/>
    <property type="molecule type" value="Transcribed_RNA"/>
</dbReference>
<organism evidence="1">
    <name type="scientific">Anguilla anguilla</name>
    <name type="common">European freshwater eel</name>
    <name type="synonym">Muraena anguilla</name>
    <dbReference type="NCBI Taxonomy" id="7936"/>
    <lineage>
        <taxon>Eukaryota</taxon>
        <taxon>Metazoa</taxon>
        <taxon>Chordata</taxon>
        <taxon>Craniata</taxon>
        <taxon>Vertebrata</taxon>
        <taxon>Euteleostomi</taxon>
        <taxon>Actinopterygii</taxon>
        <taxon>Neopterygii</taxon>
        <taxon>Teleostei</taxon>
        <taxon>Anguilliformes</taxon>
        <taxon>Anguillidae</taxon>
        <taxon>Anguilla</taxon>
    </lineage>
</organism>
<evidence type="ECO:0000313" key="1">
    <source>
        <dbReference type="EMBL" id="JAH86334.1"/>
    </source>
</evidence>
<reference evidence="1" key="2">
    <citation type="journal article" date="2015" name="Fish Shellfish Immunol.">
        <title>Early steps in the European eel (Anguilla anguilla)-Vibrio vulnificus interaction in the gills: Role of the RtxA13 toxin.</title>
        <authorList>
            <person name="Callol A."/>
            <person name="Pajuelo D."/>
            <person name="Ebbesson L."/>
            <person name="Teles M."/>
            <person name="MacKenzie S."/>
            <person name="Amaro C."/>
        </authorList>
    </citation>
    <scope>NUCLEOTIDE SEQUENCE</scope>
</reference>
<reference evidence="1" key="1">
    <citation type="submission" date="2014-11" db="EMBL/GenBank/DDBJ databases">
        <authorList>
            <person name="Amaro Gonzalez C."/>
        </authorList>
    </citation>
    <scope>NUCLEOTIDE SEQUENCE</scope>
</reference>